<dbReference type="Pfam" id="PF02563">
    <property type="entry name" value="Poly_export"/>
    <property type="match status" value="1"/>
</dbReference>
<feature type="domain" description="Polysaccharide export protein N-terminal" evidence="3">
    <location>
        <begin position="48"/>
        <end position="123"/>
    </location>
</feature>
<evidence type="ECO:0000259" key="4">
    <source>
        <dbReference type="Pfam" id="PF10531"/>
    </source>
</evidence>
<evidence type="ECO:0000259" key="3">
    <source>
        <dbReference type="Pfam" id="PF02563"/>
    </source>
</evidence>
<sequence>MKRMKQALLLLPLGCAISACGTMPPPAVGPTATLPTPDMGQEAYETEADPIYRLRPADMISVLVYREPELSVESVPVGLDGTIVFPVIGQIMVQGTTPGELSSIIADRLRVAGLKRPEVAVNLTDAASHRVTVEGGVDDPGVFEFEPGDRLSSAIALANGPTRIANLKQVAIFRRGEGGMMVAKFDYRAVSQGTMIDPVLEPGDRVVVGTSGLSQFWQDLLRALPAFGLFTNVNW</sequence>
<dbReference type="PROSITE" id="PS51257">
    <property type="entry name" value="PROKAR_LIPOPROTEIN"/>
    <property type="match status" value="1"/>
</dbReference>
<dbReference type="Gene3D" id="3.10.560.10">
    <property type="entry name" value="Outer membrane lipoprotein wza domain like"/>
    <property type="match status" value="1"/>
</dbReference>
<dbReference type="InterPro" id="IPR019554">
    <property type="entry name" value="Soluble_ligand-bd"/>
</dbReference>
<dbReference type="PANTHER" id="PTHR33619">
    <property type="entry name" value="POLYSACCHARIDE EXPORT PROTEIN GFCE-RELATED"/>
    <property type="match status" value="1"/>
</dbReference>
<dbReference type="KEGG" id="aep:AMC99_00181"/>
<organism evidence="5 6">
    <name type="scientific">Altererythrobacter epoxidivorans</name>
    <dbReference type="NCBI Taxonomy" id="361183"/>
    <lineage>
        <taxon>Bacteria</taxon>
        <taxon>Pseudomonadati</taxon>
        <taxon>Pseudomonadota</taxon>
        <taxon>Alphaproteobacteria</taxon>
        <taxon>Sphingomonadales</taxon>
        <taxon>Erythrobacteraceae</taxon>
        <taxon>Altererythrobacter</taxon>
    </lineage>
</organism>
<dbReference type="PANTHER" id="PTHR33619:SF3">
    <property type="entry name" value="POLYSACCHARIDE EXPORT PROTEIN GFCE-RELATED"/>
    <property type="match status" value="1"/>
</dbReference>
<protein>
    <submittedName>
        <fullName evidence="5">Capsule polysaccharide export protein</fullName>
    </submittedName>
</protein>
<feature type="signal peptide" evidence="2">
    <location>
        <begin position="1"/>
        <end position="21"/>
    </location>
</feature>
<dbReference type="AlphaFoldDB" id="A0A0M4LT49"/>
<dbReference type="InterPro" id="IPR003715">
    <property type="entry name" value="Poly_export_N"/>
</dbReference>
<dbReference type="GO" id="GO:0015159">
    <property type="term" value="F:polysaccharide transmembrane transporter activity"/>
    <property type="evidence" value="ECO:0007669"/>
    <property type="project" value="InterPro"/>
</dbReference>
<evidence type="ECO:0000313" key="6">
    <source>
        <dbReference type="Proteomes" id="UP000057938"/>
    </source>
</evidence>
<keyword evidence="6" id="KW-1185">Reference proteome</keyword>
<dbReference type="InterPro" id="IPR049712">
    <property type="entry name" value="Poly_export"/>
</dbReference>
<dbReference type="EMBL" id="CP012669">
    <property type="protein sequence ID" value="ALE15497.1"/>
    <property type="molecule type" value="Genomic_DNA"/>
</dbReference>
<dbReference type="STRING" id="361183.AMC99_00181"/>
<dbReference type="PATRIC" id="fig|361183.4.peg.184"/>
<proteinExistence type="predicted"/>
<dbReference type="Proteomes" id="UP000057938">
    <property type="component" value="Chromosome"/>
</dbReference>
<reference evidence="5 6" key="1">
    <citation type="submission" date="2015-09" db="EMBL/GenBank/DDBJ databases">
        <title>Complete genome sequence of a benzo[a]pyrene-degrading bacterium Altererythrobacter epoxidivorans CGMCC 1.7731T.</title>
        <authorList>
            <person name="Li Z."/>
            <person name="Cheng H."/>
            <person name="Huo Y."/>
            <person name="Xu X."/>
        </authorList>
    </citation>
    <scope>NUCLEOTIDE SEQUENCE [LARGE SCALE GENOMIC DNA]</scope>
    <source>
        <strain evidence="5 6">CGMCC 1.7731</strain>
    </source>
</reference>
<feature type="domain" description="Soluble ligand binding" evidence="4">
    <location>
        <begin position="130"/>
        <end position="181"/>
    </location>
</feature>
<evidence type="ECO:0000313" key="5">
    <source>
        <dbReference type="EMBL" id="ALE15497.1"/>
    </source>
</evidence>
<evidence type="ECO:0000256" key="2">
    <source>
        <dbReference type="SAM" id="SignalP"/>
    </source>
</evidence>
<feature type="chain" id="PRO_5005797871" evidence="2">
    <location>
        <begin position="22"/>
        <end position="235"/>
    </location>
</feature>
<dbReference type="Gene3D" id="3.30.1950.10">
    <property type="entry name" value="wza like domain"/>
    <property type="match status" value="1"/>
</dbReference>
<gene>
    <name evidence="5" type="ORF">AMC99_00181</name>
</gene>
<evidence type="ECO:0000256" key="1">
    <source>
        <dbReference type="ARBA" id="ARBA00022729"/>
    </source>
</evidence>
<accession>A0A0M4LT49</accession>
<dbReference type="Pfam" id="PF10531">
    <property type="entry name" value="SLBB"/>
    <property type="match status" value="1"/>
</dbReference>
<name>A0A0M4LT49_9SPHN</name>
<keyword evidence="1 2" id="KW-0732">Signal</keyword>